<accession>A0A6C0UL66</accession>
<dbReference type="RefSeq" id="WP_163487113.1">
    <property type="nucleotide sequence ID" value="NZ_CP048739.1"/>
</dbReference>
<dbReference type="EMBL" id="CP048739">
    <property type="protein sequence ID" value="QIB75333.1"/>
    <property type="molecule type" value="Genomic_DNA"/>
</dbReference>
<organism evidence="1 2">
    <name type="scientific">Halogeometricum borinquense</name>
    <dbReference type="NCBI Taxonomy" id="60847"/>
    <lineage>
        <taxon>Archaea</taxon>
        <taxon>Methanobacteriati</taxon>
        <taxon>Methanobacteriota</taxon>
        <taxon>Stenosarchaea group</taxon>
        <taxon>Halobacteria</taxon>
        <taxon>Halobacteriales</taxon>
        <taxon>Haloferacaceae</taxon>
        <taxon>Halogeometricum</taxon>
    </lineage>
</organism>
<dbReference type="AlphaFoldDB" id="A0A6C0UL66"/>
<proteinExistence type="predicted"/>
<reference evidence="1 2" key="1">
    <citation type="submission" date="2020-02" db="EMBL/GenBank/DDBJ databases">
        <title>Whole genome sequence of Halogeometricum borinquense strain wsp4.</title>
        <authorList>
            <person name="Verma D.K."/>
            <person name="Gopal K."/>
            <person name="Prasad E.S."/>
        </authorList>
    </citation>
    <scope>NUCLEOTIDE SEQUENCE [LARGE SCALE GENOMIC DNA]</scope>
    <source>
        <strain evidence="2">wsp4</strain>
    </source>
</reference>
<dbReference type="Proteomes" id="UP000465846">
    <property type="component" value="Chromosome"/>
</dbReference>
<name>A0A6C0UL66_9EURY</name>
<evidence type="ECO:0000313" key="2">
    <source>
        <dbReference type="Proteomes" id="UP000465846"/>
    </source>
</evidence>
<protein>
    <submittedName>
        <fullName evidence="1">Uncharacterized protein</fullName>
    </submittedName>
</protein>
<sequence length="106" mass="12612">MRTVKQKNLLPLRRNVRIHGTEDYIYLKQRDVIVYGQDTLEPFDEDGVFSPWLFCMTGDIRERLAAFEGFDGPDEMLEWFTSRNYTLPQPFFLYEFVYAGEEGENQ</sequence>
<dbReference type="GeneID" id="44080570"/>
<gene>
    <name evidence="1" type="ORF">G3I44_14175</name>
</gene>
<evidence type="ECO:0000313" key="1">
    <source>
        <dbReference type="EMBL" id="QIB75333.1"/>
    </source>
</evidence>